<dbReference type="PROSITE" id="PS50234">
    <property type="entry name" value="VWFA"/>
    <property type="match status" value="1"/>
</dbReference>
<reference evidence="4" key="1">
    <citation type="submission" date="2015-08" db="EMBL/GenBank/DDBJ databases">
        <title>Vibrio galatheae sp. nov., a novel member of the Vibrionaceae family isolated from the Solomon Islands.</title>
        <authorList>
            <person name="Giubergia S."/>
            <person name="Machado H."/>
            <person name="Mateiu R.V."/>
            <person name="Gram L."/>
        </authorList>
    </citation>
    <scope>NUCLEOTIDE SEQUENCE [LARGE SCALE GENOMIC DNA]</scope>
    <source>
        <strain evidence="4">DSM 19134</strain>
    </source>
</reference>
<dbReference type="STRING" id="171383.AKJ31_11695"/>
<dbReference type="Proteomes" id="UP000037530">
    <property type="component" value="Unassembled WGS sequence"/>
</dbReference>
<keyword evidence="4" id="KW-1185">Reference proteome</keyword>
<feature type="transmembrane region" description="Helical" evidence="1">
    <location>
        <begin position="12"/>
        <end position="33"/>
    </location>
</feature>
<gene>
    <name evidence="3" type="ORF">AKJ31_11695</name>
</gene>
<dbReference type="InterPro" id="IPR002035">
    <property type="entry name" value="VWF_A"/>
</dbReference>
<keyword evidence="1" id="KW-0472">Membrane</keyword>
<dbReference type="Gene3D" id="3.40.50.410">
    <property type="entry name" value="von Willebrand factor, type A domain"/>
    <property type="match status" value="1"/>
</dbReference>
<keyword evidence="1" id="KW-1133">Transmembrane helix</keyword>
<dbReference type="RefSeq" id="WP_053409282.1">
    <property type="nucleotide sequence ID" value="NZ_DAIPHI010000003.1"/>
</dbReference>
<dbReference type="AlphaFoldDB" id="A0A0M0HZP5"/>
<dbReference type="PATRIC" id="fig|171383.3.peg.2390"/>
<dbReference type="SUPFAM" id="SSF53300">
    <property type="entry name" value="vWA-like"/>
    <property type="match status" value="1"/>
</dbReference>
<dbReference type="EMBL" id="LHPI01000009">
    <property type="protein sequence ID" value="KOO07544.1"/>
    <property type="molecule type" value="Genomic_DNA"/>
</dbReference>
<organism evidence="3 4">
    <name type="scientific">Vibrio hepatarius</name>
    <dbReference type="NCBI Taxonomy" id="171383"/>
    <lineage>
        <taxon>Bacteria</taxon>
        <taxon>Pseudomonadati</taxon>
        <taxon>Pseudomonadota</taxon>
        <taxon>Gammaproteobacteria</taxon>
        <taxon>Vibrionales</taxon>
        <taxon>Vibrionaceae</taxon>
        <taxon>Vibrio</taxon>
        <taxon>Vibrio oreintalis group</taxon>
    </lineage>
</organism>
<keyword evidence="1" id="KW-0812">Transmembrane</keyword>
<dbReference type="OrthoDB" id="5670502at2"/>
<accession>A0A0M0HZP5</accession>
<evidence type="ECO:0000313" key="4">
    <source>
        <dbReference type="Proteomes" id="UP000037530"/>
    </source>
</evidence>
<protein>
    <submittedName>
        <fullName evidence="3">Pilus assembly protein TadG</fullName>
    </submittedName>
</protein>
<evidence type="ECO:0000259" key="2">
    <source>
        <dbReference type="PROSITE" id="PS50234"/>
    </source>
</evidence>
<evidence type="ECO:0000313" key="3">
    <source>
        <dbReference type="EMBL" id="KOO07544.1"/>
    </source>
</evidence>
<proteinExistence type="predicted"/>
<comment type="caution">
    <text evidence="3">The sequence shown here is derived from an EMBL/GenBank/DDBJ whole genome shotgun (WGS) entry which is preliminary data.</text>
</comment>
<evidence type="ECO:0000256" key="1">
    <source>
        <dbReference type="SAM" id="Phobius"/>
    </source>
</evidence>
<name>A0A0M0HZP5_9VIBR</name>
<sequence>MKPSKSKQQGIAGIVYVSMLPLMVMVLAFSMQLSQQFLSHAKLAEASEVASLAVIASPKGDEAGNQDYVRAVVDRYVLDNKDDISVSVSREECHYGDGCVERSEEAGPFVDFFVKVKANYQSWIAYDSINLEPEFSLSGESSSRKYLPLPVDVYFILDVSSSMSEDSGSEGLQRIEVVKKVIARVVNDIKDFKTDVKSRVALAAYSGYSIKKKGARLVPYDYASYDTPQETVENMFNPPQRIDDSVGGLLRYHDIPLTEDYEPFLNTLTSDSFELGSTGTQSWQGIMSAAQEADKATELNPQQVFIILSDGMDNPKGEGVDMNLHYLKSLVDLGLCTKLKHRISNKPNRFQSESPTDKEKTKVTMGVIGVNYKVDPSDGFGDCVGQKNIYHARDGEDVYKYILNLMNEETGRLREG</sequence>
<dbReference type="SMART" id="SM00327">
    <property type="entry name" value="VWA"/>
    <property type="match status" value="1"/>
</dbReference>
<dbReference type="InterPro" id="IPR036465">
    <property type="entry name" value="vWFA_dom_sf"/>
</dbReference>
<feature type="domain" description="VWFA" evidence="2">
    <location>
        <begin position="152"/>
        <end position="406"/>
    </location>
</feature>